<dbReference type="InterPro" id="IPR024909">
    <property type="entry name" value="Cys-tRNA/MSH_ligase"/>
</dbReference>
<protein>
    <recommendedName>
        <fullName evidence="8">Cysteine--tRNA ligase, cytoplasmic</fullName>
    </recommendedName>
</protein>
<dbReference type="Proteomes" id="UP000078200">
    <property type="component" value="Unassembled WGS sequence"/>
</dbReference>
<dbReference type="GO" id="GO:0005524">
    <property type="term" value="F:ATP binding"/>
    <property type="evidence" value="ECO:0007669"/>
    <property type="project" value="UniProtKB-KW"/>
</dbReference>
<evidence type="ECO:0000256" key="1">
    <source>
        <dbReference type="ARBA" id="ARBA00001947"/>
    </source>
</evidence>
<name>A0A1A9UK67_GLOAU</name>
<keyword evidence="6" id="KW-0862">Zinc</keyword>
<evidence type="ECO:0000313" key="12">
    <source>
        <dbReference type="Proteomes" id="UP000078200"/>
    </source>
</evidence>
<reference evidence="11" key="1">
    <citation type="submission" date="2020-05" db="UniProtKB">
        <authorList>
            <consortium name="EnsemblMetazoa"/>
        </authorList>
    </citation>
    <scope>IDENTIFICATION</scope>
    <source>
        <strain evidence="11">TTRI</strain>
    </source>
</reference>
<keyword evidence="12" id="KW-1185">Reference proteome</keyword>
<keyword evidence="3" id="KW-0436">Ligase</keyword>
<evidence type="ECO:0000259" key="10">
    <source>
        <dbReference type="Pfam" id="PF09190"/>
    </source>
</evidence>
<dbReference type="InterPro" id="IPR014729">
    <property type="entry name" value="Rossmann-like_a/b/a_fold"/>
</dbReference>
<evidence type="ECO:0000256" key="8">
    <source>
        <dbReference type="ARBA" id="ARBA00039362"/>
    </source>
</evidence>
<dbReference type="InterPro" id="IPR015273">
    <property type="entry name" value="Cys-tRNA-synt_Ia_DALR"/>
</dbReference>
<dbReference type="PANTHER" id="PTHR10890">
    <property type="entry name" value="CYSTEINYL-TRNA SYNTHETASE"/>
    <property type="match status" value="1"/>
</dbReference>
<dbReference type="GO" id="GO:0005829">
    <property type="term" value="C:cytosol"/>
    <property type="evidence" value="ECO:0007669"/>
    <property type="project" value="TreeGrafter"/>
</dbReference>
<dbReference type="InterPro" id="IPR009080">
    <property type="entry name" value="tRNAsynth_Ia_anticodon-bd"/>
</dbReference>
<dbReference type="PRINTS" id="PR00983">
    <property type="entry name" value="TRNASYNTHCYS"/>
</dbReference>
<dbReference type="PANTHER" id="PTHR10890:SF3">
    <property type="entry name" value="CYSTEINE--TRNA LIGASE, CYTOPLASMIC"/>
    <property type="match status" value="1"/>
</dbReference>
<feature type="domain" description="tRNA synthetases class I catalytic" evidence="9">
    <location>
        <begin position="1"/>
        <end position="208"/>
    </location>
</feature>
<dbReference type="Pfam" id="PF09190">
    <property type="entry name" value="DALR_2"/>
    <property type="match status" value="1"/>
</dbReference>
<feature type="domain" description="Cysteinyl-tRNA synthetase class Ia DALR" evidence="10">
    <location>
        <begin position="254"/>
        <end position="290"/>
    </location>
</feature>
<evidence type="ECO:0000256" key="4">
    <source>
        <dbReference type="ARBA" id="ARBA00022723"/>
    </source>
</evidence>
<evidence type="ECO:0000256" key="2">
    <source>
        <dbReference type="ARBA" id="ARBA00004496"/>
    </source>
</evidence>
<keyword evidence="7" id="KW-0067">ATP-binding</keyword>
<dbReference type="AlphaFoldDB" id="A0A1A9UK67"/>
<evidence type="ECO:0000256" key="3">
    <source>
        <dbReference type="ARBA" id="ARBA00022598"/>
    </source>
</evidence>
<dbReference type="SUPFAM" id="SSF47323">
    <property type="entry name" value="Anticodon-binding domain of a subclass of class I aminoacyl-tRNA synthetases"/>
    <property type="match status" value="1"/>
</dbReference>
<evidence type="ECO:0000256" key="7">
    <source>
        <dbReference type="ARBA" id="ARBA00022840"/>
    </source>
</evidence>
<evidence type="ECO:0000256" key="5">
    <source>
        <dbReference type="ARBA" id="ARBA00022741"/>
    </source>
</evidence>
<keyword evidence="5" id="KW-0547">Nucleotide-binding</keyword>
<keyword evidence="4" id="KW-0479">Metal-binding</keyword>
<dbReference type="STRING" id="7395.A0A1A9UK67"/>
<accession>A0A1A9UK67</accession>
<dbReference type="GO" id="GO:0004817">
    <property type="term" value="F:cysteine-tRNA ligase activity"/>
    <property type="evidence" value="ECO:0007669"/>
    <property type="project" value="InterPro"/>
</dbReference>
<dbReference type="GO" id="GO:0046872">
    <property type="term" value="F:metal ion binding"/>
    <property type="evidence" value="ECO:0007669"/>
    <property type="project" value="UniProtKB-KW"/>
</dbReference>
<dbReference type="Gene3D" id="3.40.50.620">
    <property type="entry name" value="HUPs"/>
    <property type="match status" value="1"/>
</dbReference>
<dbReference type="Pfam" id="PF01406">
    <property type="entry name" value="tRNA-synt_1e"/>
    <property type="match status" value="1"/>
</dbReference>
<comment type="subcellular location">
    <subcellularLocation>
        <location evidence="2">Cytoplasm</location>
    </subcellularLocation>
</comment>
<dbReference type="Gene3D" id="1.20.120.640">
    <property type="entry name" value="Anticodon-binding domain of a subclass of class I aminoacyl-tRNA synthetases"/>
    <property type="match status" value="1"/>
</dbReference>
<organism evidence="11 12">
    <name type="scientific">Glossina austeni</name>
    <name type="common">Savannah tsetse fly</name>
    <dbReference type="NCBI Taxonomy" id="7395"/>
    <lineage>
        <taxon>Eukaryota</taxon>
        <taxon>Metazoa</taxon>
        <taxon>Ecdysozoa</taxon>
        <taxon>Arthropoda</taxon>
        <taxon>Hexapoda</taxon>
        <taxon>Insecta</taxon>
        <taxon>Pterygota</taxon>
        <taxon>Neoptera</taxon>
        <taxon>Endopterygota</taxon>
        <taxon>Diptera</taxon>
        <taxon>Brachycera</taxon>
        <taxon>Muscomorpha</taxon>
        <taxon>Hippoboscoidea</taxon>
        <taxon>Glossinidae</taxon>
        <taxon>Glossina</taxon>
    </lineage>
</organism>
<dbReference type="SUPFAM" id="SSF52374">
    <property type="entry name" value="Nucleotidylyl transferase"/>
    <property type="match status" value="1"/>
</dbReference>
<dbReference type="InterPro" id="IPR032678">
    <property type="entry name" value="tRNA-synt_1_cat_dom"/>
</dbReference>
<comment type="cofactor">
    <cofactor evidence="1">
        <name>Zn(2+)</name>
        <dbReference type="ChEBI" id="CHEBI:29105"/>
    </cofactor>
</comment>
<evidence type="ECO:0000259" key="9">
    <source>
        <dbReference type="Pfam" id="PF01406"/>
    </source>
</evidence>
<dbReference type="VEuPathDB" id="VectorBase:GAUT007439"/>
<dbReference type="EnsemblMetazoa" id="GAUT007439-RA">
    <property type="protein sequence ID" value="GAUT007439-PA"/>
    <property type="gene ID" value="GAUT007439"/>
</dbReference>
<sequence length="293" mass="34069">MYVCGITVYDLCHIGHARYVVNYARNITDIDDKIIKRACKRKETHNQLSSAMIYEMQNDCKMLNLIPPNYEPRVTNYITEIIHMINILYEKGHAYINCDNDVMFNLNTYKNYGVFSKQVGLFLDKNNIKNYIFCKHKKNRDFVLWKHAKSNEPSWSSPWGHGRPGWHIECSAINYKFFGKNCDIHGGGSDLIFPHHENEIAQSVCAHPGAHKYHSDVIRYCLTSSHYRSQIIYTDSSLKQAYYAIKRLYLALSAMNDDFNTPKAYSVLFALARKINSFKETNIDKANKQLQQV</sequence>
<evidence type="ECO:0000313" key="11">
    <source>
        <dbReference type="EnsemblMetazoa" id="GAUT007439-PA"/>
    </source>
</evidence>
<proteinExistence type="predicted"/>
<dbReference type="GO" id="GO:0006423">
    <property type="term" value="P:cysteinyl-tRNA aminoacylation"/>
    <property type="evidence" value="ECO:0007669"/>
    <property type="project" value="InterPro"/>
</dbReference>
<evidence type="ECO:0000256" key="6">
    <source>
        <dbReference type="ARBA" id="ARBA00022833"/>
    </source>
</evidence>